<dbReference type="AlphaFoldDB" id="A0A832A4B5"/>
<sequence length="100" mass="10572">MKSWKKKLEDVFAAAAFAESHVDPASVPSLGFRPVATGLKRFMEDHFAAVAFAEAGEDGAARALLHPTGMSSRRGTVGLGDFLSDVGLAGVRVRLCVVQI</sequence>
<proteinExistence type="predicted"/>
<comment type="caution">
    <text evidence="1">The sequence shown here is derived from an EMBL/GenBank/DDBJ whole genome shotgun (WGS) entry which is preliminary data.</text>
</comment>
<evidence type="ECO:0000313" key="1">
    <source>
        <dbReference type="EMBL" id="HFK95960.1"/>
    </source>
</evidence>
<protein>
    <submittedName>
        <fullName evidence="1">Uncharacterized protein</fullName>
    </submittedName>
</protein>
<accession>A0A832A4B5</accession>
<dbReference type="EMBL" id="DSTK01000006">
    <property type="protein sequence ID" value="HFK95960.1"/>
    <property type="molecule type" value="Genomic_DNA"/>
</dbReference>
<name>A0A832A4B5_9BACT</name>
<reference evidence="1" key="1">
    <citation type="journal article" date="2020" name="mSystems">
        <title>Genome- and Community-Level Interaction Insights into Carbon Utilization and Element Cycling Functions of Hydrothermarchaeota in Hydrothermal Sediment.</title>
        <authorList>
            <person name="Zhou Z."/>
            <person name="Liu Y."/>
            <person name="Xu W."/>
            <person name="Pan J."/>
            <person name="Luo Z.H."/>
            <person name="Li M."/>
        </authorList>
    </citation>
    <scope>NUCLEOTIDE SEQUENCE [LARGE SCALE GENOMIC DNA]</scope>
    <source>
        <strain evidence="1">SpSt-456</strain>
    </source>
</reference>
<gene>
    <name evidence="1" type="ORF">ENS06_01390</name>
</gene>
<organism evidence="1">
    <name type="scientific">Desulfacinum infernum</name>
    <dbReference type="NCBI Taxonomy" id="35837"/>
    <lineage>
        <taxon>Bacteria</taxon>
        <taxon>Pseudomonadati</taxon>
        <taxon>Thermodesulfobacteriota</taxon>
        <taxon>Syntrophobacteria</taxon>
        <taxon>Syntrophobacterales</taxon>
        <taxon>Syntrophobacteraceae</taxon>
        <taxon>Desulfacinum</taxon>
    </lineage>
</organism>